<dbReference type="NCBIfam" id="TIGR00401">
    <property type="entry name" value="msrA"/>
    <property type="match status" value="1"/>
</dbReference>
<name>D7W9D7_9CORY</name>
<evidence type="ECO:0000256" key="3">
    <source>
        <dbReference type="ARBA" id="ARBA00048782"/>
    </source>
</evidence>
<feature type="region of interest" description="Disordered" evidence="5">
    <location>
        <begin position="48"/>
        <end position="74"/>
    </location>
</feature>
<dbReference type="SUPFAM" id="SSF55068">
    <property type="entry name" value="Peptide methionine sulfoxide reductase"/>
    <property type="match status" value="1"/>
</dbReference>
<evidence type="ECO:0000313" key="8">
    <source>
        <dbReference type="Proteomes" id="UP000004208"/>
    </source>
</evidence>
<dbReference type="PANTHER" id="PTHR42799">
    <property type="entry name" value="MITOCHONDRIAL PEPTIDE METHIONINE SULFOXIDE REDUCTASE"/>
    <property type="match status" value="1"/>
</dbReference>
<evidence type="ECO:0000256" key="1">
    <source>
        <dbReference type="ARBA" id="ARBA00023002"/>
    </source>
</evidence>
<reference evidence="7" key="1">
    <citation type="submission" date="2010-06" db="EMBL/GenBank/DDBJ databases">
        <authorList>
            <person name="Muzny D."/>
            <person name="Qin X."/>
            <person name="Buhay C."/>
            <person name="Dugan-Rocha S."/>
            <person name="Ding Y."/>
            <person name="Chen G."/>
            <person name="Hawes A."/>
            <person name="Holder M."/>
            <person name="Jhangiani S."/>
            <person name="Johnson A."/>
            <person name="Khan Z."/>
            <person name="Li Z."/>
            <person name="Liu W."/>
            <person name="Liu X."/>
            <person name="Perez L."/>
            <person name="Shen H."/>
            <person name="Wang Q."/>
            <person name="Watt J."/>
            <person name="Xi L."/>
            <person name="Xin Y."/>
            <person name="Zhou J."/>
            <person name="Deng J."/>
            <person name="Jiang H."/>
            <person name="Liu Y."/>
            <person name="Qu J."/>
            <person name="Song X.-Z."/>
            <person name="Zhang L."/>
            <person name="Villasana D."/>
            <person name="Johnson A."/>
            <person name="Liu J."/>
            <person name="Liyanage D."/>
            <person name="Lorensuhewa L."/>
            <person name="Robinson T."/>
            <person name="Song A."/>
            <person name="Song B.-B."/>
            <person name="Dinh H."/>
            <person name="Thornton R."/>
            <person name="Coyle M."/>
            <person name="Francisco L."/>
            <person name="Jackson L."/>
            <person name="Javaid M."/>
            <person name="Korchina V."/>
            <person name="Kovar C."/>
            <person name="Mata R."/>
            <person name="Mathew T."/>
            <person name="Ngo R."/>
            <person name="Nguyen L."/>
            <person name="Nguyen N."/>
            <person name="Okwuonu G."/>
            <person name="Ongeri F."/>
            <person name="Pham C."/>
            <person name="Simmons D."/>
            <person name="Wilczek-Boney K."/>
            <person name="Hale W."/>
            <person name="Jakkamsetti A."/>
            <person name="Pham P."/>
            <person name="Ruth R."/>
            <person name="San Lucas F."/>
            <person name="Warren J."/>
            <person name="Zhang J."/>
            <person name="Zhao Z."/>
            <person name="Zhou C."/>
            <person name="Zhu D."/>
            <person name="Lee S."/>
            <person name="Bess C."/>
            <person name="Blankenburg K."/>
            <person name="Forbes L."/>
            <person name="Fu Q."/>
            <person name="Gubbala S."/>
            <person name="Hirani K."/>
            <person name="Jayaseelan J.C."/>
            <person name="Lara F."/>
            <person name="Munidasa M."/>
            <person name="Palculict T."/>
            <person name="Patil S."/>
            <person name="Pu L.-L."/>
            <person name="Saada N."/>
            <person name="Tang L."/>
            <person name="Weissenberger G."/>
            <person name="Zhu Y."/>
            <person name="Hemphill L."/>
            <person name="Shang Y."/>
            <person name="Youmans B."/>
            <person name="Ayvaz T."/>
            <person name="Ross M."/>
            <person name="Santibanez J."/>
            <person name="Aqrawi P."/>
            <person name="Gross S."/>
            <person name="Joshi V."/>
            <person name="Fowler G."/>
            <person name="Nazareth L."/>
            <person name="Reid J."/>
            <person name="Worley K."/>
            <person name="Petrosino J."/>
            <person name="Highlander S."/>
            <person name="Gibbs R."/>
        </authorList>
    </citation>
    <scope>NUCLEOTIDE SEQUENCE [LARGE SCALE GENOMIC DNA]</scope>
    <source>
        <strain evidence="7">ATCC 33030</strain>
    </source>
</reference>
<comment type="similarity">
    <text evidence="4">Belongs to the MsrA Met sulfoxide reductase family.</text>
</comment>
<evidence type="ECO:0000256" key="5">
    <source>
        <dbReference type="SAM" id="MobiDB-lite"/>
    </source>
</evidence>
<comment type="caution">
    <text evidence="7">The sequence shown here is derived from an EMBL/GenBank/DDBJ whole genome shotgun (WGS) entry which is preliminary data.</text>
</comment>
<keyword evidence="1 4" id="KW-0560">Oxidoreductase</keyword>
<evidence type="ECO:0000313" key="7">
    <source>
        <dbReference type="EMBL" id="EFK55417.1"/>
    </source>
</evidence>
<comment type="catalytic activity">
    <reaction evidence="3 4">
        <text>[thioredoxin]-disulfide + L-methionine + H2O = L-methionine (S)-S-oxide + [thioredoxin]-dithiol</text>
        <dbReference type="Rhea" id="RHEA:19993"/>
        <dbReference type="Rhea" id="RHEA-COMP:10698"/>
        <dbReference type="Rhea" id="RHEA-COMP:10700"/>
        <dbReference type="ChEBI" id="CHEBI:15377"/>
        <dbReference type="ChEBI" id="CHEBI:29950"/>
        <dbReference type="ChEBI" id="CHEBI:50058"/>
        <dbReference type="ChEBI" id="CHEBI:57844"/>
        <dbReference type="ChEBI" id="CHEBI:58772"/>
        <dbReference type="EC" id="1.8.4.11"/>
    </reaction>
</comment>
<keyword evidence="8" id="KW-1185">Reference proteome</keyword>
<sequence>MGDWLTWPMIGKFARVGVWANSGGNLPRHTAVMEGMAFFFGRAPELTDPDRTLPGRPDPVLNNPRPHAVLGTPITGPWREGQKRLLIGIGCFWGAEKMYWETPGVESTSVGYGGGVTPNPTYREVCSGATNHVELVEVVYDPEQISLKELVRMALEAHDPTQGYRQGNDVGTQYRSAFYTDTEEEAEQIRQWVTEYGKQLEQAGFGAITTEVAAGQDYYLAEDEHQQYLHKVPNGYCPHHSTGVACGI</sequence>
<dbReference type="InterPro" id="IPR002569">
    <property type="entry name" value="Met_Sox_Rdtase_MsrA_dom"/>
</dbReference>
<evidence type="ECO:0000256" key="4">
    <source>
        <dbReference type="HAMAP-Rule" id="MF_01401"/>
    </source>
</evidence>
<dbReference type="STRING" id="585529.HMPREF0291_10675"/>
<feature type="active site" evidence="4">
    <location>
        <position position="91"/>
    </location>
</feature>
<dbReference type="GO" id="GO:0005737">
    <property type="term" value="C:cytoplasm"/>
    <property type="evidence" value="ECO:0007669"/>
    <property type="project" value="TreeGrafter"/>
</dbReference>
<comment type="catalytic activity">
    <reaction evidence="2 4">
        <text>L-methionyl-[protein] + [thioredoxin]-disulfide + H2O = L-methionyl-(S)-S-oxide-[protein] + [thioredoxin]-dithiol</text>
        <dbReference type="Rhea" id="RHEA:14217"/>
        <dbReference type="Rhea" id="RHEA-COMP:10698"/>
        <dbReference type="Rhea" id="RHEA-COMP:10700"/>
        <dbReference type="Rhea" id="RHEA-COMP:12313"/>
        <dbReference type="Rhea" id="RHEA-COMP:12315"/>
        <dbReference type="ChEBI" id="CHEBI:15377"/>
        <dbReference type="ChEBI" id="CHEBI:16044"/>
        <dbReference type="ChEBI" id="CHEBI:29950"/>
        <dbReference type="ChEBI" id="CHEBI:44120"/>
        <dbReference type="ChEBI" id="CHEBI:50058"/>
        <dbReference type="EC" id="1.8.4.11"/>
    </reaction>
</comment>
<dbReference type="InterPro" id="IPR036509">
    <property type="entry name" value="Met_Sox_Rdtase_MsrA_sf"/>
</dbReference>
<dbReference type="GO" id="GO:0033744">
    <property type="term" value="F:L-methionine:thioredoxin-disulfide S-oxidoreductase activity"/>
    <property type="evidence" value="ECO:0007669"/>
    <property type="project" value="RHEA"/>
</dbReference>
<gene>
    <name evidence="4 7" type="primary">msrA</name>
    <name evidence="7" type="ORF">HMPREF0291_10675</name>
</gene>
<comment type="function">
    <text evidence="4">Has an important function as a repair enzyme for proteins that have been inactivated by oxidation. Catalyzes the reversible oxidation-reduction of methionine sulfoxide in proteins to methionine.</text>
</comment>
<feature type="domain" description="Peptide methionine sulphoxide reductase MsrA" evidence="6">
    <location>
        <begin position="86"/>
        <end position="237"/>
    </location>
</feature>
<accession>D7W9D7</accession>
<dbReference type="GO" id="GO:0034599">
    <property type="term" value="P:cellular response to oxidative stress"/>
    <property type="evidence" value="ECO:0007669"/>
    <property type="project" value="TreeGrafter"/>
</dbReference>
<dbReference type="EMBL" id="ACLJ02000001">
    <property type="protein sequence ID" value="EFK55417.1"/>
    <property type="molecule type" value="Genomic_DNA"/>
</dbReference>
<dbReference type="Gene3D" id="3.30.1060.10">
    <property type="entry name" value="Peptide methionine sulphoxide reductase MsrA"/>
    <property type="match status" value="1"/>
</dbReference>
<dbReference type="GO" id="GO:0008113">
    <property type="term" value="F:peptide-methionine (S)-S-oxide reductase activity"/>
    <property type="evidence" value="ECO:0007669"/>
    <property type="project" value="UniProtKB-UniRule"/>
</dbReference>
<protein>
    <recommendedName>
        <fullName evidence="4">Peptide methionine sulfoxide reductase MsrA</fullName>
        <shortName evidence="4">Protein-methionine-S-oxide reductase</shortName>
        <ecNumber evidence="4">1.8.4.11</ecNumber>
    </recommendedName>
    <alternativeName>
        <fullName evidence="4">Peptide-methionine (S)-S-oxide reductase</fullName>
        <shortName evidence="4">Peptide Met(O) reductase</shortName>
    </alternativeName>
</protein>
<dbReference type="HOGENOM" id="CLU_031040_10_3_11"/>
<evidence type="ECO:0000259" key="6">
    <source>
        <dbReference type="Pfam" id="PF01625"/>
    </source>
</evidence>
<dbReference type="EC" id="1.8.4.11" evidence="4"/>
<dbReference type="PANTHER" id="PTHR42799:SF2">
    <property type="entry name" value="MITOCHONDRIAL PEPTIDE METHIONINE SULFOXIDE REDUCTASE"/>
    <property type="match status" value="1"/>
</dbReference>
<evidence type="ECO:0000256" key="2">
    <source>
        <dbReference type="ARBA" id="ARBA00047806"/>
    </source>
</evidence>
<proteinExistence type="inferred from homology"/>
<dbReference type="InterPro" id="IPR050162">
    <property type="entry name" value="MsrA_MetSO_reductase"/>
</dbReference>
<dbReference type="Pfam" id="PF01625">
    <property type="entry name" value="PMSR"/>
    <property type="match status" value="1"/>
</dbReference>
<dbReference type="Proteomes" id="UP000004208">
    <property type="component" value="Unassembled WGS sequence"/>
</dbReference>
<dbReference type="AlphaFoldDB" id="D7W9D7"/>
<organism evidence="7 8">
    <name type="scientific">Corynebacterium genitalium ATCC 33030</name>
    <dbReference type="NCBI Taxonomy" id="585529"/>
    <lineage>
        <taxon>Bacteria</taxon>
        <taxon>Bacillati</taxon>
        <taxon>Actinomycetota</taxon>
        <taxon>Actinomycetes</taxon>
        <taxon>Mycobacteriales</taxon>
        <taxon>Corynebacteriaceae</taxon>
        <taxon>Corynebacterium</taxon>
    </lineage>
</organism>
<dbReference type="eggNOG" id="COG0225">
    <property type="taxonomic scope" value="Bacteria"/>
</dbReference>
<dbReference type="HAMAP" id="MF_01401">
    <property type="entry name" value="MsrA"/>
    <property type="match status" value="1"/>
</dbReference>